<dbReference type="EMBL" id="MH845412">
    <property type="protein sequence ID" value="AYJ73338.1"/>
    <property type="molecule type" value="Genomic_DNA"/>
</dbReference>
<dbReference type="Proteomes" id="UP000279491">
    <property type="component" value="Segment"/>
</dbReference>
<name>A0A3B8DXI6_9CAUD</name>
<evidence type="ECO:0000313" key="2">
    <source>
        <dbReference type="Proteomes" id="UP000279491"/>
    </source>
</evidence>
<accession>A0A3B8DXI6</accession>
<proteinExistence type="predicted"/>
<evidence type="ECO:0000313" key="1">
    <source>
        <dbReference type="EMBL" id="AYJ73338.1"/>
    </source>
</evidence>
<organism evidence="1">
    <name type="scientific">Cronobacter phage CS01</name>
    <dbReference type="NCBI Taxonomy" id="2496544"/>
    <lineage>
        <taxon>Viruses</taxon>
        <taxon>Duplodnaviria</taxon>
        <taxon>Heunggongvirae</taxon>
        <taxon>Uroviricota</taxon>
        <taxon>Caudoviricetes</taxon>
        <taxon>Drexlerviridae</taxon>
        <taxon>Kyungwonvirus</taxon>
        <taxon>Kyungwonvirus CS01</taxon>
    </lineage>
</organism>
<sequence length="63" mass="7358">MKNKHLIHHDPVRVLQELIHNHLKFEGGAQHPPLWVYRSGMPALDKHMQAVNHAFNISFRRTG</sequence>
<reference evidence="1" key="1">
    <citation type="submission" date="2018-09" db="EMBL/GenBank/DDBJ databases">
        <title>Genome Analysis and Characterisation of Bacteriophage CS01 Active against Cronobacter sakazakii.</title>
        <authorList>
            <person name="Kim G.-H."/>
            <person name="Kim J."/>
            <person name="Yoon S.-S."/>
        </authorList>
    </citation>
    <scope>NUCLEOTIDE SEQUENCE [LARGE SCALE GENOMIC DNA]</scope>
</reference>
<protein>
    <submittedName>
        <fullName evidence="1">Uncharacterized protein</fullName>
    </submittedName>
</protein>
<gene>
    <name evidence="1" type="ORF">CS01_050</name>
</gene>
<keyword evidence="2" id="KW-1185">Reference proteome</keyword>